<accession>A0A9P6N7R5</accession>
<proteinExistence type="predicted"/>
<evidence type="ECO:0000313" key="3">
    <source>
        <dbReference type="Proteomes" id="UP000886653"/>
    </source>
</evidence>
<dbReference type="Proteomes" id="UP000886653">
    <property type="component" value="Unassembled WGS sequence"/>
</dbReference>
<dbReference type="OrthoDB" id="44756at2759"/>
<organism evidence="2 3">
    <name type="scientific">Cronartium quercuum f. sp. fusiforme G11</name>
    <dbReference type="NCBI Taxonomy" id="708437"/>
    <lineage>
        <taxon>Eukaryota</taxon>
        <taxon>Fungi</taxon>
        <taxon>Dikarya</taxon>
        <taxon>Basidiomycota</taxon>
        <taxon>Pucciniomycotina</taxon>
        <taxon>Pucciniomycetes</taxon>
        <taxon>Pucciniales</taxon>
        <taxon>Coleosporiaceae</taxon>
        <taxon>Cronartium</taxon>
    </lineage>
</organism>
<dbReference type="EMBL" id="MU167629">
    <property type="protein sequence ID" value="KAG0139322.1"/>
    <property type="molecule type" value="Genomic_DNA"/>
</dbReference>
<evidence type="ECO:0000313" key="2">
    <source>
        <dbReference type="EMBL" id="KAG0139322.1"/>
    </source>
</evidence>
<keyword evidence="1" id="KW-0472">Membrane</keyword>
<protein>
    <submittedName>
        <fullName evidence="2">Uncharacterized protein</fullName>
    </submittedName>
</protein>
<gene>
    <name evidence="2" type="ORF">CROQUDRAFT_70240</name>
</gene>
<evidence type="ECO:0000256" key="1">
    <source>
        <dbReference type="SAM" id="Phobius"/>
    </source>
</evidence>
<dbReference type="AlphaFoldDB" id="A0A9P6N7R5"/>
<sequence length="102" mass="11563">MVLNRILILVGSGLFFNSAYSIYFERIVLHSGATWEYTPSTKLISQMGISFILLIIGTILSSPPLKDIHWKTQLKQRSIDEFDAKMGFINLNNRGHLLYGTS</sequence>
<reference evidence="2" key="1">
    <citation type="submission" date="2013-11" db="EMBL/GenBank/DDBJ databases">
        <title>Genome sequence of the fusiform rust pathogen reveals effectors for host alternation and coevolution with pine.</title>
        <authorList>
            <consortium name="DOE Joint Genome Institute"/>
            <person name="Smith K."/>
            <person name="Pendleton A."/>
            <person name="Kubisiak T."/>
            <person name="Anderson C."/>
            <person name="Salamov A."/>
            <person name="Aerts A."/>
            <person name="Riley R."/>
            <person name="Clum A."/>
            <person name="Lindquist E."/>
            <person name="Ence D."/>
            <person name="Campbell M."/>
            <person name="Kronenberg Z."/>
            <person name="Feau N."/>
            <person name="Dhillon B."/>
            <person name="Hamelin R."/>
            <person name="Burleigh J."/>
            <person name="Smith J."/>
            <person name="Yandell M."/>
            <person name="Nelson C."/>
            <person name="Grigoriev I."/>
            <person name="Davis J."/>
        </authorList>
    </citation>
    <scope>NUCLEOTIDE SEQUENCE</scope>
    <source>
        <strain evidence="2">G11</strain>
    </source>
</reference>
<feature type="transmembrane region" description="Helical" evidence="1">
    <location>
        <begin position="45"/>
        <end position="65"/>
    </location>
</feature>
<keyword evidence="1" id="KW-0812">Transmembrane</keyword>
<keyword evidence="3" id="KW-1185">Reference proteome</keyword>
<comment type="caution">
    <text evidence="2">The sequence shown here is derived from an EMBL/GenBank/DDBJ whole genome shotgun (WGS) entry which is preliminary data.</text>
</comment>
<name>A0A9P6N7R5_9BASI</name>
<keyword evidence="1" id="KW-1133">Transmembrane helix</keyword>